<name>A0A3N2Q3I0_SODAK</name>
<dbReference type="AlphaFoldDB" id="A0A3N2Q3I0"/>
<dbReference type="Gene3D" id="3.90.180.10">
    <property type="entry name" value="Medium-chain alcohol dehydrogenases, catalytic domain"/>
    <property type="match status" value="1"/>
</dbReference>
<sequence length="345" mass="37292">MPPKETMRAWQFATPGPFEKNLKLVDDLPRIPIGLEAEQLFIQVLSAGINPADYKVPELGVFAHAMIQLPKTAGMDFCGRVVATGKAIGDIRPADLVLGRLEPSGSEGSLAEYIVAEYDDVARVQPSVDIDVAAGAPTAALTAYQTICPYVKKGDKIFINGGSGGTGTFGIQIAKAMGCYVTVSCSADKEALCKELGADETIDYTSCNVTKVLKERGQVFTLCVDNVGNSPPDLYSESDSFLVSKGQYVHVGGAMTLDGARRLSQSLLLPKFLGGGKRKFHTFIVKNDHDDLQKISDWIAEGKLKTVIDSTYEFEDVPKAYEKLKGHHGKNFGKIIIHVHPSPKK</sequence>
<dbReference type="SMART" id="SM00829">
    <property type="entry name" value="PKS_ER"/>
    <property type="match status" value="1"/>
</dbReference>
<evidence type="ECO:0000259" key="1">
    <source>
        <dbReference type="SMART" id="SM00829"/>
    </source>
</evidence>
<keyword evidence="3" id="KW-1185">Reference proteome</keyword>
<dbReference type="GO" id="GO:0016491">
    <property type="term" value="F:oxidoreductase activity"/>
    <property type="evidence" value="ECO:0007669"/>
    <property type="project" value="InterPro"/>
</dbReference>
<feature type="domain" description="Enoyl reductase (ER)" evidence="1">
    <location>
        <begin position="16"/>
        <end position="337"/>
    </location>
</feature>
<protein>
    <submittedName>
        <fullName evidence="2">NAD(P)-binding protein</fullName>
    </submittedName>
</protein>
<dbReference type="InterPro" id="IPR050700">
    <property type="entry name" value="YIM1/Zinc_Alcohol_DH_Fams"/>
</dbReference>
<dbReference type="Pfam" id="PF08240">
    <property type="entry name" value="ADH_N"/>
    <property type="match status" value="1"/>
</dbReference>
<evidence type="ECO:0000313" key="2">
    <source>
        <dbReference type="EMBL" id="ROT41276.1"/>
    </source>
</evidence>
<dbReference type="InterPro" id="IPR036291">
    <property type="entry name" value="NAD(P)-bd_dom_sf"/>
</dbReference>
<reference evidence="2 3" key="1">
    <citation type="journal article" date="2018" name="Mol. Ecol.">
        <title>The obligate alkalophilic soda-lake fungus Sodiomyces alkalinus has shifted to a protein diet.</title>
        <authorList>
            <person name="Grum-Grzhimaylo A.A."/>
            <person name="Falkoski D.L."/>
            <person name="van den Heuvel J."/>
            <person name="Valero-Jimenez C.A."/>
            <person name="Min B."/>
            <person name="Choi I.G."/>
            <person name="Lipzen A."/>
            <person name="Daum C.G."/>
            <person name="Aanen D.K."/>
            <person name="Tsang A."/>
            <person name="Henrissat B."/>
            <person name="Bilanenko E.N."/>
            <person name="de Vries R.P."/>
            <person name="van Kan J.A.L."/>
            <person name="Grigoriev I.V."/>
            <person name="Debets A.J.M."/>
        </authorList>
    </citation>
    <scope>NUCLEOTIDE SEQUENCE [LARGE SCALE GENOMIC DNA]</scope>
    <source>
        <strain evidence="2 3">F11</strain>
    </source>
</reference>
<dbReference type="Gene3D" id="3.40.50.720">
    <property type="entry name" value="NAD(P)-binding Rossmann-like Domain"/>
    <property type="match status" value="1"/>
</dbReference>
<dbReference type="RefSeq" id="XP_028469082.1">
    <property type="nucleotide sequence ID" value="XM_028611346.1"/>
</dbReference>
<dbReference type="STRING" id="1314773.A0A3N2Q3I0"/>
<dbReference type="SUPFAM" id="SSF51735">
    <property type="entry name" value="NAD(P)-binding Rossmann-fold domains"/>
    <property type="match status" value="1"/>
</dbReference>
<evidence type="ECO:0000313" key="3">
    <source>
        <dbReference type="Proteomes" id="UP000272025"/>
    </source>
</evidence>
<dbReference type="SUPFAM" id="SSF50129">
    <property type="entry name" value="GroES-like"/>
    <property type="match status" value="1"/>
</dbReference>
<dbReference type="CDD" id="cd08267">
    <property type="entry name" value="MDR1"/>
    <property type="match status" value="1"/>
</dbReference>
<dbReference type="OrthoDB" id="201656at2759"/>
<dbReference type="GO" id="GO:0005739">
    <property type="term" value="C:mitochondrion"/>
    <property type="evidence" value="ECO:0007669"/>
    <property type="project" value="TreeGrafter"/>
</dbReference>
<dbReference type="EMBL" id="ML119052">
    <property type="protein sequence ID" value="ROT41276.1"/>
    <property type="molecule type" value="Genomic_DNA"/>
</dbReference>
<dbReference type="InterPro" id="IPR020843">
    <property type="entry name" value="ER"/>
</dbReference>
<gene>
    <name evidence="2" type="ORF">SODALDRAFT_330999</name>
</gene>
<dbReference type="InterPro" id="IPR011032">
    <property type="entry name" value="GroES-like_sf"/>
</dbReference>
<dbReference type="PANTHER" id="PTHR11695:SF294">
    <property type="entry name" value="RETICULON-4-INTERACTING PROTEIN 1, MITOCHONDRIAL"/>
    <property type="match status" value="1"/>
</dbReference>
<organism evidence="2 3">
    <name type="scientific">Sodiomyces alkalinus (strain CBS 110278 / VKM F-3762 / F11)</name>
    <name type="common">Alkaliphilic filamentous fungus</name>
    <dbReference type="NCBI Taxonomy" id="1314773"/>
    <lineage>
        <taxon>Eukaryota</taxon>
        <taxon>Fungi</taxon>
        <taxon>Dikarya</taxon>
        <taxon>Ascomycota</taxon>
        <taxon>Pezizomycotina</taxon>
        <taxon>Sordariomycetes</taxon>
        <taxon>Hypocreomycetidae</taxon>
        <taxon>Glomerellales</taxon>
        <taxon>Plectosphaerellaceae</taxon>
        <taxon>Sodiomyces</taxon>
    </lineage>
</organism>
<dbReference type="PANTHER" id="PTHR11695">
    <property type="entry name" value="ALCOHOL DEHYDROGENASE RELATED"/>
    <property type="match status" value="1"/>
</dbReference>
<dbReference type="GeneID" id="39579824"/>
<dbReference type="InterPro" id="IPR013154">
    <property type="entry name" value="ADH-like_N"/>
</dbReference>
<accession>A0A3N2Q3I0</accession>
<dbReference type="Pfam" id="PF13602">
    <property type="entry name" value="ADH_zinc_N_2"/>
    <property type="match status" value="1"/>
</dbReference>
<proteinExistence type="predicted"/>
<dbReference type="Proteomes" id="UP000272025">
    <property type="component" value="Unassembled WGS sequence"/>
</dbReference>